<dbReference type="PANTHER" id="PTHR23150">
    <property type="entry name" value="SULFATASE MODIFYING FACTOR 1, 2"/>
    <property type="match status" value="1"/>
</dbReference>
<evidence type="ECO:0000259" key="1">
    <source>
        <dbReference type="Pfam" id="PF03781"/>
    </source>
</evidence>
<dbReference type="GO" id="GO:0120147">
    <property type="term" value="F:formylglycine-generating oxidase activity"/>
    <property type="evidence" value="ECO:0007669"/>
    <property type="project" value="TreeGrafter"/>
</dbReference>
<sequence>MFARCCLMAGLAVDHPVVAAWQQHWQAAMLDIQQWPQPEARASIARALALLKLDQRPGVGLNAQGWPDIDWVEVPGGAVVLGKKAQTFYVTPFCLARYPVTNAQFQAFLDDTDGYTNKHWWEGLDATPGTPEPPRWTEANQPRDSVSWFEAMAFCAWLSARLGYDITLPTEGQWQQAACSAQAGFAYPWGTADIRVKIGHSSYPKPHCRGHAKFNCNRLSFHPVDDINFYRHFPTRLVFDCRRLAEPPTPARQTGAA</sequence>
<dbReference type="SUPFAM" id="SSF56436">
    <property type="entry name" value="C-type lectin-like"/>
    <property type="match status" value="1"/>
</dbReference>
<feature type="domain" description="Sulfatase-modifying factor enzyme-like" evidence="1">
    <location>
        <begin position="70"/>
        <end position="194"/>
    </location>
</feature>
<gene>
    <name evidence="2" type="ORF">CEK71_19030</name>
</gene>
<dbReference type="PANTHER" id="PTHR23150:SF19">
    <property type="entry name" value="FORMYLGLYCINE-GENERATING ENZYME"/>
    <property type="match status" value="1"/>
</dbReference>
<organism evidence="2 3">
    <name type="scientific">Methylovulum psychrotolerans</name>
    <dbReference type="NCBI Taxonomy" id="1704499"/>
    <lineage>
        <taxon>Bacteria</taxon>
        <taxon>Pseudomonadati</taxon>
        <taxon>Pseudomonadota</taxon>
        <taxon>Gammaproteobacteria</taxon>
        <taxon>Methylococcales</taxon>
        <taxon>Methylococcaceae</taxon>
        <taxon>Methylovulum</taxon>
    </lineage>
</organism>
<proteinExistence type="predicted"/>
<dbReference type="AlphaFoldDB" id="A0A1Z4C3C8"/>
<evidence type="ECO:0000313" key="3">
    <source>
        <dbReference type="Proteomes" id="UP000197019"/>
    </source>
</evidence>
<keyword evidence="3" id="KW-1185">Reference proteome</keyword>
<reference evidence="2 3" key="1">
    <citation type="submission" date="2017-06" db="EMBL/GenBank/DDBJ databases">
        <title>Genome Sequencing of the methanotroph Methylovulum psychrotolerants str. HV10-M2 isolated from a high-altitude environment.</title>
        <authorList>
            <person name="Mateos-Rivera A."/>
        </authorList>
    </citation>
    <scope>NUCLEOTIDE SEQUENCE [LARGE SCALE GENOMIC DNA]</scope>
    <source>
        <strain evidence="2 3">HV10_M2</strain>
    </source>
</reference>
<dbReference type="InterPro" id="IPR016187">
    <property type="entry name" value="CTDL_fold"/>
</dbReference>
<name>A0A1Z4C3C8_9GAMM</name>
<dbReference type="InterPro" id="IPR005532">
    <property type="entry name" value="SUMF_dom"/>
</dbReference>
<dbReference type="Pfam" id="PF03781">
    <property type="entry name" value="FGE-sulfatase"/>
    <property type="match status" value="1"/>
</dbReference>
<dbReference type="EMBL" id="CP022129">
    <property type="protein sequence ID" value="ASF47990.1"/>
    <property type="molecule type" value="Genomic_DNA"/>
</dbReference>
<dbReference type="InterPro" id="IPR042095">
    <property type="entry name" value="SUMF_sf"/>
</dbReference>
<dbReference type="Gene3D" id="3.90.1580.10">
    <property type="entry name" value="paralog of FGE (formylglycine-generating enzyme)"/>
    <property type="match status" value="1"/>
</dbReference>
<dbReference type="InterPro" id="IPR051043">
    <property type="entry name" value="Sulfatase_Mod_Factor_Kinase"/>
</dbReference>
<protein>
    <recommendedName>
        <fullName evidence="1">Sulfatase-modifying factor enzyme-like domain-containing protein</fullName>
    </recommendedName>
</protein>
<evidence type="ECO:0000313" key="2">
    <source>
        <dbReference type="EMBL" id="ASF47990.1"/>
    </source>
</evidence>
<dbReference type="KEGG" id="mpsy:CEK71_19030"/>
<dbReference type="Proteomes" id="UP000197019">
    <property type="component" value="Chromosome"/>
</dbReference>
<accession>A0A1Z4C3C8</accession>